<dbReference type="Proteomes" id="UP000256686">
    <property type="component" value="Unassembled WGS sequence"/>
</dbReference>
<evidence type="ECO:0000313" key="2">
    <source>
        <dbReference type="Proteomes" id="UP000256686"/>
    </source>
</evidence>
<protein>
    <submittedName>
        <fullName evidence="1">Uncharacterized protein</fullName>
    </submittedName>
</protein>
<evidence type="ECO:0000313" key="1">
    <source>
        <dbReference type="EMBL" id="REC59033.1"/>
    </source>
</evidence>
<feature type="non-terminal residue" evidence="1">
    <location>
        <position position="1"/>
    </location>
</feature>
<dbReference type="EMBL" id="QNVT01000069">
    <property type="protein sequence ID" value="REC59033.1"/>
    <property type="molecule type" value="Genomic_DNA"/>
</dbReference>
<name>A0A3D9BZQ2_9FLAO</name>
<dbReference type="RefSeq" id="WP_228439010.1">
    <property type="nucleotide sequence ID" value="NZ_QNVT01000069.1"/>
</dbReference>
<accession>A0A3D9BZQ2</accession>
<dbReference type="AlphaFoldDB" id="A0A3D9BZQ2"/>
<proteinExistence type="predicted"/>
<organism evidence="1 2">
    <name type="scientific">Chryseobacterium pennae</name>
    <dbReference type="NCBI Taxonomy" id="2258962"/>
    <lineage>
        <taxon>Bacteria</taxon>
        <taxon>Pseudomonadati</taxon>
        <taxon>Bacteroidota</taxon>
        <taxon>Flavobacteriia</taxon>
        <taxon>Flavobacteriales</taxon>
        <taxon>Weeksellaceae</taxon>
        <taxon>Chryseobacterium group</taxon>
        <taxon>Chryseobacterium</taxon>
    </lineage>
</organism>
<gene>
    <name evidence="1" type="ORF">DRF65_28150</name>
</gene>
<keyword evidence="2" id="KW-1185">Reference proteome</keyword>
<comment type="caution">
    <text evidence="1">The sequence shown here is derived from an EMBL/GenBank/DDBJ whole genome shotgun (WGS) entry which is preliminary data.</text>
</comment>
<reference evidence="2" key="1">
    <citation type="submission" date="2018-06" db="EMBL/GenBank/DDBJ databases">
        <authorList>
            <person name="Lum Nde A."/>
            <person name="Hugo C."/>
        </authorList>
    </citation>
    <scope>NUCLEOTIDE SEQUENCE [LARGE SCALE GENOMIC DNA]</scope>
    <source>
        <strain evidence="2">1_F178</strain>
    </source>
</reference>
<sequence length="64" mass="7352">QSPYSCAPVLLGLQRYKLYFNPQLFKVKSESFFPSLSFGVYNVSAYLKALLRLLNLSRFSVGQR</sequence>